<dbReference type="Gene3D" id="3.10.620.30">
    <property type="match status" value="1"/>
</dbReference>
<dbReference type="PANTHER" id="PTHR33490">
    <property type="entry name" value="BLR5614 PROTEIN-RELATED"/>
    <property type="match status" value="1"/>
</dbReference>
<organism evidence="2 3">
    <name type="scientific">Virgibacillus profundi</name>
    <dbReference type="NCBI Taxonomy" id="2024555"/>
    <lineage>
        <taxon>Bacteria</taxon>
        <taxon>Bacillati</taxon>
        <taxon>Bacillota</taxon>
        <taxon>Bacilli</taxon>
        <taxon>Bacillales</taxon>
        <taxon>Bacillaceae</taxon>
        <taxon>Virgibacillus</taxon>
    </lineage>
</organism>
<proteinExistence type="predicted"/>
<dbReference type="InterPro" id="IPR038765">
    <property type="entry name" value="Papain-like_cys_pep_sf"/>
</dbReference>
<dbReference type="Proteomes" id="UP000218887">
    <property type="component" value="Unassembled WGS sequence"/>
</dbReference>
<evidence type="ECO:0000313" key="3">
    <source>
        <dbReference type="Proteomes" id="UP000218887"/>
    </source>
</evidence>
<gene>
    <name evidence="2" type="ORF">CIL05_14920</name>
</gene>
<keyword evidence="3" id="KW-1185">Reference proteome</keyword>
<accession>A0A2A2ICW0</accession>
<dbReference type="OrthoDB" id="5296450at2"/>
<evidence type="ECO:0000259" key="1">
    <source>
        <dbReference type="Pfam" id="PF01841"/>
    </source>
</evidence>
<dbReference type="EMBL" id="NPOA01000010">
    <property type="protein sequence ID" value="PAV28913.1"/>
    <property type="molecule type" value="Genomic_DNA"/>
</dbReference>
<feature type="domain" description="Transglutaminase-like" evidence="1">
    <location>
        <begin position="32"/>
        <end position="138"/>
    </location>
</feature>
<evidence type="ECO:0000313" key="2">
    <source>
        <dbReference type="EMBL" id="PAV28913.1"/>
    </source>
</evidence>
<name>A0A2A2ICW0_9BACI</name>
<sequence>MVLHIKTNNLQAYLEETSIIDYSHPIIQAKVEDFKRMEKTKKELAEIAFYFVRDEIGHSFDLNSTLVTITASETLEQKEGICFAKSHLLAAFLRAMNIPAGFCYQRVTRNGTKESGYALHGLNAIYLEEEDIWFRIDPRGNKAGISSEFSINPEKLAYPIRPKLEEIDYQHVYSDPLEKVITAMKESAECKELFYSRPAFI</sequence>
<protein>
    <submittedName>
        <fullName evidence="2">Transglutaminase</fullName>
    </submittedName>
</protein>
<dbReference type="InterPro" id="IPR002931">
    <property type="entry name" value="Transglutaminase-like"/>
</dbReference>
<dbReference type="SUPFAM" id="SSF54001">
    <property type="entry name" value="Cysteine proteinases"/>
    <property type="match status" value="1"/>
</dbReference>
<dbReference type="Pfam" id="PF01841">
    <property type="entry name" value="Transglut_core"/>
    <property type="match status" value="1"/>
</dbReference>
<dbReference type="PANTHER" id="PTHR33490:SF3">
    <property type="entry name" value="CONSERVED INTEGRAL MEMBRANE PROTEIN"/>
    <property type="match status" value="1"/>
</dbReference>
<dbReference type="AlphaFoldDB" id="A0A2A2ICW0"/>
<comment type="caution">
    <text evidence="2">The sequence shown here is derived from an EMBL/GenBank/DDBJ whole genome shotgun (WGS) entry which is preliminary data.</text>
</comment>
<reference evidence="2 3" key="1">
    <citation type="submission" date="2017-08" db="EMBL/GenBank/DDBJ databases">
        <title>Virgibacillus indicus sp. nov. and Virgibacillus profoundi sp. nov, two moderately halophilic bacteria isolated from marine sediment by using the Microfluidic Streak Plate.</title>
        <authorList>
            <person name="Xu B."/>
            <person name="Hu B."/>
            <person name="Wang J."/>
            <person name="Zhu Y."/>
            <person name="Huang L."/>
            <person name="Du W."/>
            <person name="Huang Y."/>
        </authorList>
    </citation>
    <scope>NUCLEOTIDE SEQUENCE [LARGE SCALE GENOMIC DNA]</scope>
    <source>
        <strain evidence="2 3">IO3-P3-H5</strain>
    </source>
</reference>